<keyword evidence="5 7" id="KW-1133">Transmembrane helix</keyword>
<dbReference type="InterPro" id="IPR020846">
    <property type="entry name" value="MFS_dom"/>
</dbReference>
<feature type="transmembrane region" description="Helical" evidence="7">
    <location>
        <begin position="50"/>
        <end position="69"/>
    </location>
</feature>
<feature type="transmembrane region" description="Helical" evidence="7">
    <location>
        <begin position="99"/>
        <end position="120"/>
    </location>
</feature>
<keyword evidence="2" id="KW-0813">Transport</keyword>
<feature type="transmembrane region" description="Helical" evidence="7">
    <location>
        <begin position="174"/>
        <end position="193"/>
    </location>
</feature>
<sequence>MSKAVRLDVMMFLQFFVWGAFFVPMTSYLQQIFAGEENLNTIIGDVYSTQTWAAIFAPIIVGFVADRLFNKEIINGVLQIAGAAMLWWCSTIVDSPTRFYWVMMAFFLCYMPTLALVNAITFQNVDSIENDFPKIRLWGTIGWIVSGLVVSQSMFGLFPIPVLPGVEDAGSSNLPLRLSAVVGLIYGIYCFTLPKSPPQGRDNPVSIGKVLGLDAVRLFRNPSYLVFAVCSFLICIPLAFYYARTYDFVEKMAFGSDSAGVMALGQVSEIFFMALVPFFLARLGVKWMLLVGMLAWALRYALFGLMPSTSAMLVIGIVLHGICYDFFFVTGQLYTDRIAPKEIRTSAQALLGLLTYGAGMLVGNLIHGPWGDYINLDPTTSEGWAAGAAEFWLMPAGLAIGVSVLFFATFWDKSSAAKGNNAVAADSTPA</sequence>
<feature type="transmembrane region" description="Helical" evidence="7">
    <location>
        <begin position="287"/>
        <end position="305"/>
    </location>
</feature>
<dbReference type="RefSeq" id="WP_145388908.1">
    <property type="nucleotide sequence ID" value="NZ_CP037423.1"/>
</dbReference>
<dbReference type="Pfam" id="PF03825">
    <property type="entry name" value="Nuc_H_symport"/>
    <property type="match status" value="1"/>
</dbReference>
<feature type="domain" description="Major facilitator superfamily (MFS) profile" evidence="8">
    <location>
        <begin position="223"/>
        <end position="430"/>
    </location>
</feature>
<dbReference type="SUPFAM" id="SSF103473">
    <property type="entry name" value="MFS general substrate transporter"/>
    <property type="match status" value="2"/>
</dbReference>
<feature type="transmembrane region" description="Helical" evidence="7">
    <location>
        <begin position="263"/>
        <end position="280"/>
    </location>
</feature>
<feature type="transmembrane region" description="Helical" evidence="7">
    <location>
        <begin position="12"/>
        <end position="30"/>
    </location>
</feature>
<reference evidence="9 10" key="1">
    <citation type="submission" date="2019-03" db="EMBL/GenBank/DDBJ databases">
        <title>Deep-cultivation of Planctomycetes and their phenomic and genomic characterization uncovers novel biology.</title>
        <authorList>
            <person name="Wiegand S."/>
            <person name="Jogler M."/>
            <person name="Boedeker C."/>
            <person name="Pinto D."/>
            <person name="Vollmers J."/>
            <person name="Rivas-Marin E."/>
            <person name="Kohn T."/>
            <person name="Peeters S.H."/>
            <person name="Heuer A."/>
            <person name="Rast P."/>
            <person name="Oberbeckmann S."/>
            <person name="Bunk B."/>
            <person name="Jeske O."/>
            <person name="Meyerdierks A."/>
            <person name="Storesund J.E."/>
            <person name="Kallscheuer N."/>
            <person name="Luecker S."/>
            <person name="Lage O.M."/>
            <person name="Pohl T."/>
            <person name="Merkel B.J."/>
            <person name="Hornburger P."/>
            <person name="Mueller R.-W."/>
            <person name="Bruemmer F."/>
            <person name="Labrenz M."/>
            <person name="Spormann A.M."/>
            <person name="Op den Camp H."/>
            <person name="Overmann J."/>
            <person name="Amann R."/>
            <person name="Jetten M.S.M."/>
            <person name="Mascher T."/>
            <person name="Medema M.H."/>
            <person name="Devos D.P."/>
            <person name="Kaster A.-K."/>
            <person name="Ovreas L."/>
            <person name="Rohde M."/>
            <person name="Galperin M.Y."/>
            <person name="Jogler C."/>
        </authorList>
    </citation>
    <scope>NUCLEOTIDE SEQUENCE [LARGE SCALE GENOMIC DNA]</scope>
    <source>
        <strain evidence="9 10">Enr13</strain>
    </source>
</reference>
<dbReference type="OrthoDB" id="9783013at2"/>
<evidence type="ECO:0000259" key="8">
    <source>
        <dbReference type="PROSITE" id="PS50850"/>
    </source>
</evidence>
<feature type="transmembrane region" description="Helical" evidence="7">
    <location>
        <begin position="350"/>
        <end position="371"/>
    </location>
</feature>
<protein>
    <submittedName>
        <fullName evidence="9">Nucleoside transporter YegT</fullName>
    </submittedName>
</protein>
<evidence type="ECO:0000256" key="6">
    <source>
        <dbReference type="ARBA" id="ARBA00023136"/>
    </source>
</evidence>
<evidence type="ECO:0000313" key="10">
    <source>
        <dbReference type="Proteomes" id="UP000319004"/>
    </source>
</evidence>
<dbReference type="KEGG" id="snep:Enr13x_44640"/>
<feature type="transmembrane region" description="Helical" evidence="7">
    <location>
        <begin position="76"/>
        <end position="93"/>
    </location>
</feature>
<keyword evidence="10" id="KW-1185">Reference proteome</keyword>
<dbReference type="GO" id="GO:0015212">
    <property type="term" value="F:cytidine transmembrane transporter activity"/>
    <property type="evidence" value="ECO:0007669"/>
    <property type="project" value="TreeGrafter"/>
</dbReference>
<dbReference type="PROSITE" id="PS50850">
    <property type="entry name" value="MFS"/>
    <property type="match status" value="1"/>
</dbReference>
<proteinExistence type="predicted"/>
<evidence type="ECO:0000256" key="5">
    <source>
        <dbReference type="ARBA" id="ARBA00022989"/>
    </source>
</evidence>
<dbReference type="GO" id="GO:0005886">
    <property type="term" value="C:plasma membrane"/>
    <property type="evidence" value="ECO:0007669"/>
    <property type="project" value="UniProtKB-SubCell"/>
</dbReference>
<feature type="transmembrane region" description="Helical" evidence="7">
    <location>
        <begin position="311"/>
        <end position="329"/>
    </location>
</feature>
<evidence type="ECO:0000313" key="9">
    <source>
        <dbReference type="EMBL" id="QDV44596.1"/>
    </source>
</evidence>
<feature type="transmembrane region" description="Helical" evidence="7">
    <location>
        <begin position="391"/>
        <end position="411"/>
    </location>
</feature>
<gene>
    <name evidence="9" type="primary">yegT</name>
    <name evidence="9" type="ORF">Enr13x_44640</name>
</gene>
<comment type="subcellular location">
    <subcellularLocation>
        <location evidence="1">Cell membrane</location>
        <topology evidence="1">Multi-pass membrane protein</topology>
    </subcellularLocation>
</comment>
<keyword evidence="4 7" id="KW-0812">Transmembrane</keyword>
<keyword evidence="3" id="KW-1003">Cell membrane</keyword>
<keyword evidence="6 7" id="KW-0472">Membrane</keyword>
<dbReference type="Gene3D" id="1.20.1250.20">
    <property type="entry name" value="MFS general substrate transporter like domains"/>
    <property type="match status" value="2"/>
</dbReference>
<dbReference type="GO" id="GO:0015213">
    <property type="term" value="F:uridine transmembrane transporter activity"/>
    <property type="evidence" value="ECO:0007669"/>
    <property type="project" value="TreeGrafter"/>
</dbReference>
<dbReference type="PANTHER" id="PTHR23522">
    <property type="entry name" value="BLL5896 PROTEIN"/>
    <property type="match status" value="1"/>
</dbReference>
<dbReference type="EMBL" id="CP037423">
    <property type="protein sequence ID" value="QDV44596.1"/>
    <property type="molecule type" value="Genomic_DNA"/>
</dbReference>
<accession>A0A518HUS6</accession>
<dbReference type="AlphaFoldDB" id="A0A518HUS6"/>
<evidence type="ECO:0000256" key="3">
    <source>
        <dbReference type="ARBA" id="ARBA00022475"/>
    </source>
</evidence>
<dbReference type="PANTHER" id="PTHR23522:SF4">
    <property type="entry name" value="NUCLEOSIDE PERMEASE NUPG-RELATED"/>
    <property type="match status" value="1"/>
</dbReference>
<dbReference type="InterPro" id="IPR036259">
    <property type="entry name" value="MFS_trans_sf"/>
</dbReference>
<dbReference type="InterPro" id="IPR004740">
    <property type="entry name" value="Nuc_H_symport"/>
</dbReference>
<evidence type="ECO:0000256" key="7">
    <source>
        <dbReference type="SAM" id="Phobius"/>
    </source>
</evidence>
<feature type="transmembrane region" description="Helical" evidence="7">
    <location>
        <begin position="224"/>
        <end position="243"/>
    </location>
</feature>
<name>A0A518HUS6_9BACT</name>
<evidence type="ECO:0000256" key="1">
    <source>
        <dbReference type="ARBA" id="ARBA00004651"/>
    </source>
</evidence>
<dbReference type="Proteomes" id="UP000319004">
    <property type="component" value="Chromosome"/>
</dbReference>
<organism evidence="9 10">
    <name type="scientific">Stieleria neptunia</name>
    <dbReference type="NCBI Taxonomy" id="2527979"/>
    <lineage>
        <taxon>Bacteria</taxon>
        <taxon>Pseudomonadati</taxon>
        <taxon>Planctomycetota</taxon>
        <taxon>Planctomycetia</taxon>
        <taxon>Pirellulales</taxon>
        <taxon>Pirellulaceae</taxon>
        <taxon>Stieleria</taxon>
    </lineage>
</organism>
<feature type="transmembrane region" description="Helical" evidence="7">
    <location>
        <begin position="141"/>
        <end position="162"/>
    </location>
</feature>
<evidence type="ECO:0000256" key="2">
    <source>
        <dbReference type="ARBA" id="ARBA00022448"/>
    </source>
</evidence>
<evidence type="ECO:0000256" key="4">
    <source>
        <dbReference type="ARBA" id="ARBA00022692"/>
    </source>
</evidence>